<dbReference type="InterPro" id="IPR043146">
    <property type="entry name" value="Penicillin_amidase_N_B-knob"/>
</dbReference>
<evidence type="ECO:0000313" key="6">
    <source>
        <dbReference type="Proteomes" id="UP000629365"/>
    </source>
</evidence>
<protein>
    <submittedName>
        <fullName evidence="5">Penicillin amidase</fullName>
    </submittedName>
</protein>
<proteinExistence type="inferred from homology"/>
<keyword evidence="4" id="KW-0812">Transmembrane</keyword>
<evidence type="ECO:0000256" key="1">
    <source>
        <dbReference type="ARBA" id="ARBA00006586"/>
    </source>
</evidence>
<name>A0ABQ1RIK5_9MICO</name>
<evidence type="ECO:0000256" key="4">
    <source>
        <dbReference type="SAM" id="Phobius"/>
    </source>
</evidence>
<evidence type="ECO:0000313" key="5">
    <source>
        <dbReference type="EMBL" id="GGD68211.1"/>
    </source>
</evidence>
<dbReference type="InterPro" id="IPR002692">
    <property type="entry name" value="S45"/>
</dbReference>
<organism evidence="5 6">
    <name type="scientific">Microbacterium murale</name>
    <dbReference type="NCBI Taxonomy" id="1081040"/>
    <lineage>
        <taxon>Bacteria</taxon>
        <taxon>Bacillati</taxon>
        <taxon>Actinomycetota</taxon>
        <taxon>Actinomycetes</taxon>
        <taxon>Micrococcales</taxon>
        <taxon>Microbacteriaceae</taxon>
        <taxon>Microbacterium</taxon>
    </lineage>
</organism>
<dbReference type="Gene3D" id="3.60.20.10">
    <property type="entry name" value="Glutamine Phosphoribosylpyrophosphate, subunit 1, domain 1"/>
    <property type="match status" value="1"/>
</dbReference>
<evidence type="ECO:0000256" key="2">
    <source>
        <dbReference type="ARBA" id="ARBA00022801"/>
    </source>
</evidence>
<keyword evidence="3" id="KW-0865">Zymogen</keyword>
<keyword evidence="2" id="KW-0378">Hydrolase</keyword>
<dbReference type="PIRSF" id="PIRSF001227">
    <property type="entry name" value="Pen_acylase"/>
    <property type="match status" value="1"/>
</dbReference>
<dbReference type="InterPro" id="IPR029055">
    <property type="entry name" value="Ntn_hydrolases_N"/>
</dbReference>
<dbReference type="RefSeq" id="WP_188435363.1">
    <property type="nucleotide sequence ID" value="NZ_BMCM01000001.1"/>
</dbReference>
<accession>A0ABQ1RIK5</accession>
<dbReference type="InterPro" id="IPR023343">
    <property type="entry name" value="Penicillin_amidase_dom1"/>
</dbReference>
<feature type="transmembrane region" description="Helical" evidence="4">
    <location>
        <begin position="21"/>
        <end position="42"/>
    </location>
</feature>
<comment type="similarity">
    <text evidence="1">Belongs to the peptidase S45 family.</text>
</comment>
<dbReference type="SUPFAM" id="SSF56235">
    <property type="entry name" value="N-terminal nucleophile aminohydrolases (Ntn hydrolases)"/>
    <property type="match status" value="1"/>
</dbReference>
<dbReference type="InterPro" id="IPR014395">
    <property type="entry name" value="Pen/GL7ACA/AHL_acylase"/>
</dbReference>
<dbReference type="Pfam" id="PF01804">
    <property type="entry name" value="Penicil_amidase"/>
    <property type="match status" value="1"/>
</dbReference>
<dbReference type="CDD" id="cd03747">
    <property type="entry name" value="Ntn_PGA_like"/>
    <property type="match status" value="1"/>
</dbReference>
<keyword evidence="4" id="KW-0472">Membrane</keyword>
<reference evidence="6" key="1">
    <citation type="journal article" date="2019" name="Int. J. Syst. Evol. Microbiol.">
        <title>The Global Catalogue of Microorganisms (GCM) 10K type strain sequencing project: providing services to taxonomists for standard genome sequencing and annotation.</title>
        <authorList>
            <consortium name="The Broad Institute Genomics Platform"/>
            <consortium name="The Broad Institute Genome Sequencing Center for Infectious Disease"/>
            <person name="Wu L."/>
            <person name="Ma J."/>
        </authorList>
    </citation>
    <scope>NUCLEOTIDE SEQUENCE [LARGE SCALE GENOMIC DNA]</scope>
    <source>
        <strain evidence="6">CCM 7640</strain>
    </source>
</reference>
<gene>
    <name evidence="5" type="ORF">GCM10007269_09180</name>
</gene>
<sequence>MTIEPVESPASRRLGVRIGRIAFGVVAGLTVIAVAAAFFVVWTIQRSFPQTAGEIELGGLAAEVTVQRDDLGVPTITADSSHDLFYAQGFVHAQDRFFEMDFRRHVTSGRVAEMFGESQAPTDMFLRTLGWRDVAEQEVEAMDETTLAYYQAYADGVNAYLETRDGADLSLEYAVLGIQNPHYEVEAWEPADSVAWLKAMAWDLRTNIEDETERALLVAEVGDPAVPAESVDLLEQLYPAYPFDQNPVIVPKLSTVPALEAATDAAPAAFSTDAGTTDDSQVQTAVSTIEWQDADSVVAAASMLVGDVGEGIGSNSWVVSGQLTESGMPLLANDPHLGSSLPSVWYQVQLRCSEVTDECPFDVGGFSFSGLPGIVIGHNAQVAWGFTNLTTDVADLYIEKVDGDEYWRDGALVPLDVREETVKVAGGDDIDLTIRSTVHGPIISGLTDDFTAVADGQVAADGDALTQGETDASAALSGEYAVSLRWTALDAGSTATAIFALATAQDFEDFRYAASLFDVPAQNLIYADVEGNIGYQAPGRLPIRGAGDGWIPQPGWDSSYDWTGFIDFEELPVSYNPSSGYIVTANNAIVTDDYDHFLSRDWDYGYRAARITHMIERRAAAAPLTAQDMRDIQNDNEMWIGKKLAAVVADIEVKGTGPEDAIALLRTWDAQNNADSAAAAYANVLWSNLVLNLFEQREKPLPHDGQGRLFTVVSALLDDPTDPLWTNENIDVSGMEEMLALSAEQAYDELAGLQGTAVSRWNWGDLHAITLKNATLGSSGIAPIEALFNRGPYPVGGGPSVVNATGWELGEGYATTTVPSMRMVIDLSDFDASTWNHLTGASGHPFHAHYVDQTENWSRGVQTPWAFTADAVDEATVDTLVLAPTD</sequence>
<comment type="caution">
    <text evidence="5">The sequence shown here is derived from an EMBL/GenBank/DDBJ whole genome shotgun (WGS) entry which is preliminary data.</text>
</comment>
<dbReference type="Proteomes" id="UP000629365">
    <property type="component" value="Unassembled WGS sequence"/>
</dbReference>
<dbReference type="Gene3D" id="1.10.439.10">
    <property type="entry name" value="Penicillin Amidohydrolase, domain 1"/>
    <property type="match status" value="1"/>
</dbReference>
<keyword evidence="4" id="KW-1133">Transmembrane helix</keyword>
<dbReference type="Gene3D" id="2.30.120.10">
    <property type="match status" value="1"/>
</dbReference>
<dbReference type="PANTHER" id="PTHR34218:SF4">
    <property type="entry name" value="ACYL-HOMOSERINE LACTONE ACYLASE QUIP"/>
    <property type="match status" value="1"/>
</dbReference>
<evidence type="ECO:0000256" key="3">
    <source>
        <dbReference type="ARBA" id="ARBA00023145"/>
    </source>
</evidence>
<keyword evidence="6" id="KW-1185">Reference proteome</keyword>
<dbReference type="Gene3D" id="1.10.1400.10">
    <property type="match status" value="1"/>
</dbReference>
<dbReference type="PANTHER" id="PTHR34218">
    <property type="entry name" value="PEPTIDASE S45 PENICILLIN AMIDASE"/>
    <property type="match status" value="1"/>
</dbReference>
<dbReference type="InterPro" id="IPR043147">
    <property type="entry name" value="Penicillin_amidase_A-knob"/>
</dbReference>
<dbReference type="EMBL" id="BMCM01000001">
    <property type="protein sequence ID" value="GGD68211.1"/>
    <property type="molecule type" value="Genomic_DNA"/>
</dbReference>